<evidence type="ECO:0000256" key="5">
    <source>
        <dbReference type="ARBA" id="ARBA00022771"/>
    </source>
</evidence>
<feature type="region of interest" description="Disordered" evidence="11">
    <location>
        <begin position="2562"/>
        <end position="2602"/>
    </location>
</feature>
<dbReference type="InterPro" id="IPR027484">
    <property type="entry name" value="PInositol-4-P-5-kinase_N"/>
</dbReference>
<dbReference type="InterPro" id="IPR011011">
    <property type="entry name" value="Znf_FYVE_PHD"/>
</dbReference>
<dbReference type="InterPro" id="IPR044769">
    <property type="entry name" value="PIKfyve_PIPKc"/>
</dbReference>
<dbReference type="Gene3D" id="3.30.810.10">
    <property type="entry name" value="2-Layer Sandwich"/>
    <property type="match status" value="1"/>
</dbReference>
<feature type="compositionally biased region" description="Low complexity" evidence="11">
    <location>
        <begin position="138"/>
        <end position="152"/>
    </location>
</feature>
<dbReference type="InterPro" id="IPR013083">
    <property type="entry name" value="Znf_RING/FYVE/PHD"/>
</dbReference>
<keyword evidence="7" id="KW-0862">Zinc</keyword>
<dbReference type="InterPro" id="IPR017455">
    <property type="entry name" value="Znf_FYVE-rel"/>
</dbReference>
<feature type="compositionally biased region" description="Low complexity" evidence="11">
    <location>
        <begin position="550"/>
        <end position="567"/>
    </location>
</feature>
<evidence type="ECO:0000256" key="4">
    <source>
        <dbReference type="ARBA" id="ARBA00022741"/>
    </source>
</evidence>
<evidence type="ECO:0000256" key="6">
    <source>
        <dbReference type="ARBA" id="ARBA00022777"/>
    </source>
</evidence>
<feature type="compositionally biased region" description="Low complexity" evidence="11">
    <location>
        <begin position="1864"/>
        <end position="1896"/>
    </location>
</feature>
<feature type="region of interest" description="Disordered" evidence="11">
    <location>
        <begin position="1601"/>
        <end position="1635"/>
    </location>
</feature>
<evidence type="ECO:0000256" key="11">
    <source>
        <dbReference type="SAM" id="MobiDB-lite"/>
    </source>
</evidence>
<feature type="compositionally biased region" description="Pro residues" evidence="11">
    <location>
        <begin position="1020"/>
        <end position="1029"/>
    </location>
</feature>
<dbReference type="PANTHER" id="PTHR45748:SF7">
    <property type="entry name" value="1-PHOSPHATIDYLINOSITOL 3-PHOSPHATE 5-KINASE-RELATED"/>
    <property type="match status" value="1"/>
</dbReference>
<dbReference type="SMART" id="SM00064">
    <property type="entry name" value="FYVE"/>
    <property type="match status" value="1"/>
</dbReference>
<accession>A0A5C5FY16</accession>
<keyword evidence="15" id="KW-1185">Reference proteome</keyword>
<feature type="compositionally biased region" description="Polar residues" evidence="11">
    <location>
        <begin position="1673"/>
        <end position="1685"/>
    </location>
</feature>
<dbReference type="SUPFAM" id="SSF52029">
    <property type="entry name" value="GroEL apical domain-like"/>
    <property type="match status" value="1"/>
</dbReference>
<dbReference type="EMBL" id="SOZI01000048">
    <property type="protein sequence ID" value="TNY21236.1"/>
    <property type="molecule type" value="Genomic_DNA"/>
</dbReference>
<evidence type="ECO:0000256" key="3">
    <source>
        <dbReference type="ARBA" id="ARBA00022723"/>
    </source>
</evidence>
<feature type="compositionally biased region" description="Low complexity" evidence="11">
    <location>
        <begin position="88"/>
        <end position="106"/>
    </location>
</feature>
<comment type="caution">
    <text evidence="14">The sequence shown here is derived from an EMBL/GenBank/DDBJ whole genome shotgun (WGS) entry which is preliminary data.</text>
</comment>
<dbReference type="InterPro" id="IPR002423">
    <property type="entry name" value="Cpn60/GroEL/TCP-1"/>
</dbReference>
<feature type="compositionally biased region" description="Polar residues" evidence="11">
    <location>
        <begin position="1958"/>
        <end position="1976"/>
    </location>
</feature>
<feature type="compositionally biased region" description="Basic and acidic residues" evidence="11">
    <location>
        <begin position="1846"/>
        <end position="1857"/>
    </location>
</feature>
<dbReference type="PROSITE" id="PS50178">
    <property type="entry name" value="ZF_FYVE"/>
    <property type="match status" value="1"/>
</dbReference>
<dbReference type="Gene3D" id="3.30.800.10">
    <property type="entry name" value="Phosphatidylinositol Phosphate Kinase II Beta"/>
    <property type="match status" value="1"/>
</dbReference>
<dbReference type="PROSITE" id="PS51455">
    <property type="entry name" value="PIPK"/>
    <property type="match status" value="1"/>
</dbReference>
<proteinExistence type="predicted"/>
<keyword evidence="6 10" id="KW-0418">Kinase</keyword>
<keyword evidence="5 9" id="KW-0863">Zinc-finger</keyword>
<dbReference type="InterPro" id="IPR027409">
    <property type="entry name" value="GroEL-like_apical_dom_sf"/>
</dbReference>
<feature type="region of interest" description="Disordered" evidence="11">
    <location>
        <begin position="550"/>
        <end position="581"/>
    </location>
</feature>
<name>A0A5C5FY16_9BASI</name>
<feature type="compositionally biased region" description="Gly residues" evidence="11">
    <location>
        <begin position="448"/>
        <end position="466"/>
    </location>
</feature>
<dbReference type="GO" id="GO:0046854">
    <property type="term" value="P:phosphatidylinositol phosphate biosynthetic process"/>
    <property type="evidence" value="ECO:0007669"/>
    <property type="project" value="TreeGrafter"/>
</dbReference>
<dbReference type="OrthoDB" id="158357at2759"/>
<dbReference type="SUPFAM" id="SSF57903">
    <property type="entry name" value="FYVE/PHD zinc finger"/>
    <property type="match status" value="1"/>
</dbReference>
<dbReference type="Gene3D" id="3.30.40.10">
    <property type="entry name" value="Zinc/RING finger domain, C3HC4 (zinc finger)"/>
    <property type="match status" value="1"/>
</dbReference>
<feature type="region of interest" description="Disordered" evidence="11">
    <location>
        <begin position="1761"/>
        <end position="2162"/>
    </location>
</feature>
<feature type="region of interest" description="Disordered" evidence="11">
    <location>
        <begin position="1651"/>
        <end position="1748"/>
    </location>
</feature>
<dbReference type="Gene3D" id="3.50.7.10">
    <property type="entry name" value="GroEL"/>
    <property type="match status" value="1"/>
</dbReference>
<feature type="domain" description="PIPK" evidence="13">
    <location>
        <begin position="2226"/>
        <end position="2544"/>
    </location>
</feature>
<evidence type="ECO:0000259" key="13">
    <source>
        <dbReference type="PROSITE" id="PS51455"/>
    </source>
</evidence>
<evidence type="ECO:0000313" key="15">
    <source>
        <dbReference type="Proteomes" id="UP000311382"/>
    </source>
</evidence>
<dbReference type="EC" id="2.7.1.150" evidence="1"/>
<dbReference type="InterPro" id="IPR000306">
    <property type="entry name" value="Znf_FYVE"/>
</dbReference>
<evidence type="ECO:0000256" key="8">
    <source>
        <dbReference type="ARBA" id="ARBA00022840"/>
    </source>
</evidence>
<dbReference type="SMART" id="SM00330">
    <property type="entry name" value="PIPKc"/>
    <property type="match status" value="1"/>
</dbReference>
<dbReference type="SUPFAM" id="SSF56104">
    <property type="entry name" value="SAICAR synthase-like"/>
    <property type="match status" value="1"/>
</dbReference>
<gene>
    <name evidence="14" type="ORF">DMC30DRAFT_416256</name>
</gene>
<feature type="domain" description="FYVE-type" evidence="12">
    <location>
        <begin position="350"/>
        <end position="403"/>
    </location>
</feature>
<feature type="region of interest" description="Disordered" evidence="11">
    <location>
        <begin position="1020"/>
        <end position="1059"/>
    </location>
</feature>
<dbReference type="Proteomes" id="UP000311382">
    <property type="component" value="Unassembled WGS sequence"/>
</dbReference>
<keyword evidence="8 10" id="KW-0067">ATP-binding</keyword>
<dbReference type="Pfam" id="PF01363">
    <property type="entry name" value="FYVE"/>
    <property type="match status" value="1"/>
</dbReference>
<dbReference type="GO" id="GO:0000329">
    <property type="term" value="C:fungal-type vacuole membrane"/>
    <property type="evidence" value="ECO:0007669"/>
    <property type="project" value="TreeGrafter"/>
</dbReference>
<keyword evidence="3" id="KW-0479">Metal-binding</keyword>
<sequence length="2611" mass="279096">MAAVTSYESFPLSPPPDSPLVAGASSSTDPSPFARLKRFLAGTSSSSAPPPPQDAAPPATHHDPAVQDPQRYPTARQALESALGAPGGSTVAAPATASTTSRAASRSRSRDPPAAPSPGASSRGGGGGTASRSRTRTRPTPSASASSSSHGAPRGDGGGDDGPRSAHVTLPSGERFVRPLRLSGAPPSVRVSLQNAEPSAILSSSVGTVAGGSAPGLSLSMPLPLGGAADSPTLSEGWLGAGSLDAPPPLPLPPFLGGPGGAGGGGGDGRKRRLSLTHLGSFPGFKRGAAAAGGSGSAGPGSARDGDDNEDARSVVSAGTGAGYRASPTAYELMRRLRGEGLSKTYWIKDESARECFQCQSTFTTFRRKHHCRICGQIFCITCASHILPRLGNLERVRVCDGCRPTALKHESLSSSRSAFAPDDAALGSRHPHPHAPPTPPSKQGRGYRAGPGVGVGVGGAIGGGRPSSLYPRHSRLSTASSLPDISMDDGGQEEGRLSRASSRSRVRGTIYEEGEREGGEPPRSPKSSIAHRQQLEAAAAAAAAAAGGASAATSPGTGAEVGPSTSPGGGPGGDPAAAAGLASPALSAAAPFRRELGDEEHETADEGAGSSGDDDDADGGKDGSGLALPSHGLGLDLDGRGGGFGDLDGASATHRVPSPSPHIRIDSSRPNSTTFPSDSPSVPRLDRSMSRVSGFLVPRLPDESFDDAFAGAIDPDVYHEDAFRAAEAVDIPLSPAALSHIRRMIAQSLAREQVPHAAAWEPELERLLFEVADRLATLDEADLDPAGGGGPLDVHAHVRVKRVPGGRPRDSEFVNGVVFTKNVMHKRMPRELSNPKVMLLSFPLDFHRADGKYLDLDTVLRQEKEYLQNVVARIQNHFPQIILVERNVSSRALELLRDQRDVAVARHVKRVALDAVARSFGAEVVPSPHALLDSKVGRCARFRVQTFVHPLIPGGRKTLLRFEGGGDRQTGCTLLLRGASMEQLAKVKRIVNMLVLVVYNAKLEGYLLHDQRIEVLPPLPAASAPPSPNASTVSSSPRKGNGHAHDGAPHEEQQNEDVTETLPLPLASSAPPTTTARISATLAPYQTTALSGSALVQYPPPYPLARVAAEDRRVREMRDMRDKEEMMRILVEEEQAATASASSSVASSVAGSSISAGSSSAALDLLGSGAGDASLSYDSLSSLGSVLGSLPSESGFPLHSYARDLSPHQQRQQQHRAELAVLQQPEELARQSQFAEAEEEHALHLAAWEAYHRAHEDSFDPHDFQQLFVLESLVQVSPQGEPVRLCRPPEVHSIAFYGEGDTTIGQYLKLADAAYRSSEPCPSPSCHEPLRNHRRVFVHDGHVLHVSWEQWNNDALRGAVGMSAECRHAGCRCAGRLVRAATETVRLSFGKFLELSFYPSERLACADDGCGHDGQLEHVRHWHYGGIRVSIRMDKVDLRDVVAPPRNVKVRPDRQLELRNAEYDQVLRRSEAFFASVQARVAAFKHDCIPAERLDECKAALGEFSSRCEADRKAVARLLRSAYEHAQDSNGTEMTAVRRALQEKSHAFDADWAAFVKRITPLDLQDMRRASVAQLKRYLPESSQRGASGTLPPAIEAEEHLEEGGPASGDKELEPSERAEEGETQALRDAEVRIDPPEDATLSLLDPLASSTATVKPSSPALGASPRPPPLSRTNSSYRRSSFGSDFESDSTICADGEPAIGASRTTSPFIKRRPLPAVVDETSAAESERERETYTRQRRRGAGGQVASLVNAYDSGAAAALSRDGTVKAKRGTSPARPGLRRSQTDKPPLSSKPRGKQPRTLSDAENSYAHVFGVPHLTAAARPARDTSRKSTKSLTAGQATEADAHADGVEPDKPPTLGLTISTSPTSTRPSSRASSRAPSSRAPSRAVSPTATRPRGAYSRGLDGAVPAQRPPLKPSSSSRSTIKGKSRSTAQLSESSDAGVLKPPRGVGLSRPTASSANKAVSRRIASTGTGRFVSSMRREYESLERQNAKQHQVTRKRARPIITSQPTVQIFENIRDAIKEDSDDEDDNDDVSDAESGGADDEFDDEQEPPEREDEVKPAAARESPAKSANLRLPEVPIAPSPSAPAGTSSMTMSDALARSSHGADPAGGLLVPPPMHEPHSTTEPSDSDFPSIPPSPVMPDSFTFPRMSEGESSGAERRSIFNAFSSLWNYRNGDFSPLVYPTLATEHVYADNPVVLRDDEPTSLIAHALSSKRYYQAFENANLPRIREGLGVARNSDELSNEVTSFATQHDSDVAQTIEEILRAPTQRSFKLGDVELGDISARCTVFWVEQFEALRRQCGCDKQFVESLSRCFKWDAAGGKSKVDFMKTLDDRFIVKQLSRPEMEVFARFAPAYFQYMADALFQGKPTVLAKVFGIYRISLGKEYRNVDFLVMENLFYGRQLKQIFDLKGSTRNRRADESNPVLLDENLLEVSLKSPFYVREESKQFIKQAIFNDSQFLSDLNVMDYSLVVGVDAVKSELLVGIVDYIRTYTWDKRIESWVKETTFLGGASKAGGPTVITPKQYKLRFREAIDGYLLLAPTPWLDLKSLLPIQPPPDPPKADTASVDTLATSSASAPLPPPSAHPAPPPSNTSEIVAASLATM</sequence>
<feature type="compositionally biased region" description="Basic and acidic residues" evidence="11">
    <location>
        <begin position="1728"/>
        <end position="1737"/>
    </location>
</feature>
<evidence type="ECO:0000256" key="9">
    <source>
        <dbReference type="PROSITE-ProRule" id="PRU00091"/>
    </source>
</evidence>
<dbReference type="InterPro" id="IPR027483">
    <property type="entry name" value="PInositol-4-P-4/5-kinase_C_sf"/>
</dbReference>
<feature type="region of interest" description="Disordered" evidence="11">
    <location>
        <begin position="290"/>
        <end position="320"/>
    </location>
</feature>
<keyword evidence="4 10" id="KW-0547">Nucleotide-binding</keyword>
<dbReference type="GO" id="GO:0008270">
    <property type="term" value="F:zinc ion binding"/>
    <property type="evidence" value="ECO:0007669"/>
    <property type="project" value="UniProtKB-KW"/>
</dbReference>
<feature type="region of interest" description="Disordered" evidence="11">
    <location>
        <begin position="414"/>
        <end position="537"/>
    </location>
</feature>
<dbReference type="Pfam" id="PF00118">
    <property type="entry name" value="Cpn60_TCP1"/>
    <property type="match status" value="1"/>
</dbReference>
<dbReference type="GO" id="GO:0010008">
    <property type="term" value="C:endosome membrane"/>
    <property type="evidence" value="ECO:0007669"/>
    <property type="project" value="TreeGrafter"/>
</dbReference>
<dbReference type="CDD" id="cd17300">
    <property type="entry name" value="PIPKc_PIKfyve"/>
    <property type="match status" value="1"/>
</dbReference>
<evidence type="ECO:0000313" key="14">
    <source>
        <dbReference type="EMBL" id="TNY21236.1"/>
    </source>
</evidence>
<dbReference type="FunFam" id="3.30.810.10:FF:000001">
    <property type="entry name" value="1-phosphatidylinositol 3-phosphate 5-kinase FAB1"/>
    <property type="match status" value="1"/>
</dbReference>
<dbReference type="PANTHER" id="PTHR45748">
    <property type="entry name" value="1-PHOSPHATIDYLINOSITOL 3-PHOSPHATE 5-KINASE-RELATED"/>
    <property type="match status" value="1"/>
</dbReference>
<feature type="compositionally biased region" description="Pro residues" evidence="11">
    <location>
        <begin position="2585"/>
        <end position="2598"/>
    </location>
</feature>
<feature type="region of interest" description="Disordered" evidence="11">
    <location>
        <begin position="598"/>
        <end position="687"/>
    </location>
</feature>
<evidence type="ECO:0000259" key="12">
    <source>
        <dbReference type="PROSITE" id="PS50178"/>
    </source>
</evidence>
<evidence type="ECO:0000256" key="1">
    <source>
        <dbReference type="ARBA" id="ARBA00012009"/>
    </source>
</evidence>
<feature type="compositionally biased region" description="Acidic residues" evidence="11">
    <location>
        <begin position="2028"/>
        <end position="2060"/>
    </location>
</feature>
<dbReference type="InterPro" id="IPR002498">
    <property type="entry name" value="PInositol-4-P-4/5-kinase_core"/>
</dbReference>
<dbReference type="STRING" id="5288.A0A5C5FY16"/>
<dbReference type="Pfam" id="PF01504">
    <property type="entry name" value="PIP5K"/>
    <property type="match status" value="1"/>
</dbReference>
<feature type="region of interest" description="Disordered" evidence="11">
    <location>
        <begin position="1"/>
        <end position="181"/>
    </location>
</feature>
<feature type="compositionally biased region" description="Low complexity" evidence="11">
    <location>
        <begin position="1920"/>
        <end position="1929"/>
    </location>
</feature>
<evidence type="ECO:0000256" key="7">
    <source>
        <dbReference type="ARBA" id="ARBA00022833"/>
    </source>
</evidence>
<feature type="compositionally biased region" description="Basic and acidic residues" evidence="11">
    <location>
        <begin position="1610"/>
        <end position="1635"/>
    </location>
</feature>
<feature type="compositionally biased region" description="Basic and acidic residues" evidence="11">
    <location>
        <begin position="1983"/>
        <end position="1994"/>
    </location>
</feature>
<keyword evidence="2 10" id="KW-0808">Transferase</keyword>
<organism evidence="14 15">
    <name type="scientific">Rhodotorula diobovata</name>
    <dbReference type="NCBI Taxonomy" id="5288"/>
    <lineage>
        <taxon>Eukaryota</taxon>
        <taxon>Fungi</taxon>
        <taxon>Dikarya</taxon>
        <taxon>Basidiomycota</taxon>
        <taxon>Pucciniomycotina</taxon>
        <taxon>Microbotryomycetes</taxon>
        <taxon>Sporidiobolales</taxon>
        <taxon>Sporidiobolaceae</taxon>
        <taxon>Rhodotorula</taxon>
    </lineage>
</organism>
<feature type="region of interest" description="Disordered" evidence="11">
    <location>
        <begin position="254"/>
        <end position="274"/>
    </location>
</feature>
<dbReference type="GO" id="GO:0005524">
    <property type="term" value="F:ATP binding"/>
    <property type="evidence" value="ECO:0007669"/>
    <property type="project" value="UniProtKB-UniRule"/>
</dbReference>
<dbReference type="GO" id="GO:0000285">
    <property type="term" value="F:1-phosphatidylinositol-3-phosphate 5-kinase activity"/>
    <property type="evidence" value="ECO:0007669"/>
    <property type="project" value="UniProtKB-EC"/>
</dbReference>
<evidence type="ECO:0000256" key="10">
    <source>
        <dbReference type="PROSITE-ProRule" id="PRU00781"/>
    </source>
</evidence>
<reference evidence="14 15" key="1">
    <citation type="submission" date="2019-03" db="EMBL/GenBank/DDBJ databases">
        <title>Rhodosporidium diobovatum UCD-FST 08-225 genome sequencing, assembly, and annotation.</title>
        <authorList>
            <person name="Fakankun I.U."/>
            <person name="Fristensky B."/>
            <person name="Levin D.B."/>
        </authorList>
    </citation>
    <scope>NUCLEOTIDE SEQUENCE [LARGE SCALE GENOMIC DNA]</scope>
    <source>
        <strain evidence="14 15">UCD-FST 08-225</strain>
    </source>
</reference>
<feature type="compositionally biased region" description="Gly residues" evidence="11">
    <location>
        <begin position="257"/>
        <end position="267"/>
    </location>
</feature>
<feature type="compositionally biased region" description="Polar residues" evidence="11">
    <location>
        <begin position="669"/>
        <end position="681"/>
    </location>
</feature>
<protein>
    <recommendedName>
        <fullName evidence="1">1-phosphatidylinositol-3-phosphate 5-kinase</fullName>
        <ecNumber evidence="1">2.7.1.150</ecNumber>
    </recommendedName>
</protein>
<feature type="compositionally biased region" description="Basic and acidic residues" evidence="11">
    <location>
        <begin position="1044"/>
        <end position="1054"/>
    </location>
</feature>
<dbReference type="FunFam" id="3.50.7.10:FF:000007">
    <property type="entry name" value="1-phosphatidylinositol 3-phosphate 5-kinase isoform X1"/>
    <property type="match status" value="1"/>
</dbReference>
<evidence type="ECO:0000256" key="2">
    <source>
        <dbReference type="ARBA" id="ARBA00022679"/>
    </source>
</evidence>